<evidence type="ECO:0000256" key="1">
    <source>
        <dbReference type="ARBA" id="ARBA00008542"/>
    </source>
</evidence>
<proteinExistence type="inferred from homology"/>
<dbReference type="InterPro" id="IPR006286">
    <property type="entry name" value="C56_PfpI-like"/>
</dbReference>
<reference evidence="3" key="1">
    <citation type="submission" date="2021-01" db="EMBL/GenBank/DDBJ databases">
        <authorList>
            <person name="Corre E."/>
            <person name="Pelletier E."/>
            <person name="Niang G."/>
            <person name="Scheremetjew M."/>
            <person name="Finn R."/>
            <person name="Kale V."/>
            <person name="Holt S."/>
            <person name="Cochrane G."/>
            <person name="Meng A."/>
            <person name="Brown T."/>
            <person name="Cohen L."/>
        </authorList>
    </citation>
    <scope>NUCLEOTIDE SEQUENCE</scope>
    <source>
        <strain evidence="3">CCMP1661</strain>
    </source>
</reference>
<comment type="similarity">
    <text evidence="1">Belongs to the peptidase C56 family.</text>
</comment>
<organism evidence="3">
    <name type="scientific">Fibrocapsa japonica</name>
    <dbReference type="NCBI Taxonomy" id="94617"/>
    <lineage>
        <taxon>Eukaryota</taxon>
        <taxon>Sar</taxon>
        <taxon>Stramenopiles</taxon>
        <taxon>Ochrophyta</taxon>
        <taxon>Raphidophyceae</taxon>
        <taxon>Chattonellales</taxon>
        <taxon>Chattonellaceae</taxon>
        <taxon>Fibrocapsa</taxon>
    </lineage>
</organism>
<accession>A0A7S2Y1V9</accession>
<dbReference type="NCBIfam" id="TIGR01382">
    <property type="entry name" value="PfpI"/>
    <property type="match status" value="2"/>
</dbReference>
<dbReference type="PANTHER" id="PTHR42733:SF2">
    <property type="entry name" value="DJ-1_THIJ_PFPI FAMILY PROTEIN"/>
    <property type="match status" value="1"/>
</dbReference>
<dbReference type="Gene3D" id="3.40.50.880">
    <property type="match status" value="2"/>
</dbReference>
<feature type="domain" description="DJ-1/PfpI" evidence="2">
    <location>
        <begin position="7"/>
        <end position="188"/>
    </location>
</feature>
<dbReference type="InterPro" id="IPR029062">
    <property type="entry name" value="Class_I_gatase-like"/>
</dbReference>
<name>A0A7S2Y1V9_9STRA</name>
<dbReference type="SUPFAM" id="SSF52317">
    <property type="entry name" value="Class I glutamine amidotransferase-like"/>
    <property type="match status" value="2"/>
</dbReference>
<dbReference type="CDD" id="cd03169">
    <property type="entry name" value="GATase1_PfpI_1"/>
    <property type="match status" value="2"/>
</dbReference>
<evidence type="ECO:0000313" key="3">
    <source>
        <dbReference type="EMBL" id="CAD9874602.1"/>
    </source>
</evidence>
<protein>
    <recommendedName>
        <fullName evidence="2">DJ-1/PfpI domain-containing protein</fullName>
    </recommendedName>
</protein>
<dbReference type="AlphaFoldDB" id="A0A7S2Y1V9"/>
<sequence>MAEFSEKKILMLCGDFMEDYEAMVPFQTLLAYGYDVDAVCPGKNAGDKCPTAIHDFEGAQTYSEKPGHNFALNADFDKLRGSEGYVGLVIPGGRAPEYLSLNEEVLSLVRDFFSSGKAVASVCHGQLVLAAAGVLQGKRCTAYPALQPTITQVGADWVAPDPISLAHTDGTLVTAAAWPSHPEFVQQFTSLLGASVQGAQGKKVVVLCGDYMEDYEVMVPFQALLSLGLEVHAICPGKKDGDKCPTAVHDFEGDQTYSEKPGHNFVLNGDFDSVKVEDYSGLVIPGGRAPEYLALNPKVVDLVKGFMAADKPVASVCHGPQILAAAGVLKGRKCTAYPACKPQVAIAGAEWVDPEPITMAKTDGKLITAAAWPAHPEFLAQFISALGVTVSV</sequence>
<gene>
    <name evidence="3" type="ORF">FJAP1339_LOCUS11902</name>
</gene>
<feature type="domain" description="DJ-1/PfpI" evidence="2">
    <location>
        <begin position="202"/>
        <end position="384"/>
    </location>
</feature>
<dbReference type="PROSITE" id="PS51276">
    <property type="entry name" value="PEPTIDASE_C56_PFPI"/>
    <property type="match status" value="2"/>
</dbReference>
<dbReference type="InterPro" id="IPR002818">
    <property type="entry name" value="DJ-1/PfpI"/>
</dbReference>
<evidence type="ECO:0000259" key="2">
    <source>
        <dbReference type="Pfam" id="PF01965"/>
    </source>
</evidence>
<dbReference type="EMBL" id="HBHR01023176">
    <property type="protein sequence ID" value="CAD9874602.1"/>
    <property type="molecule type" value="Transcribed_RNA"/>
</dbReference>
<dbReference type="PANTHER" id="PTHR42733">
    <property type="entry name" value="DJ-1 PROTEIN"/>
    <property type="match status" value="1"/>
</dbReference>
<dbReference type="Pfam" id="PF01965">
    <property type="entry name" value="DJ-1_PfpI"/>
    <property type="match status" value="2"/>
</dbReference>